<dbReference type="GO" id="GO:0005507">
    <property type="term" value="F:copper ion binding"/>
    <property type="evidence" value="ECO:0007669"/>
    <property type="project" value="InterPro"/>
</dbReference>
<evidence type="ECO:0000313" key="6">
    <source>
        <dbReference type="Proteomes" id="UP000243250"/>
    </source>
</evidence>
<dbReference type="GO" id="GO:0009055">
    <property type="term" value="F:electron transfer activity"/>
    <property type="evidence" value="ECO:0007669"/>
    <property type="project" value="InterPro"/>
</dbReference>
<dbReference type="Pfam" id="PF00127">
    <property type="entry name" value="Copper-bind"/>
    <property type="match status" value="1"/>
</dbReference>
<dbReference type="InterPro" id="IPR008972">
    <property type="entry name" value="Cupredoxin"/>
</dbReference>
<reference evidence="6" key="1">
    <citation type="submission" date="2016-10" db="EMBL/GenBank/DDBJ databases">
        <authorList>
            <person name="Varghese N."/>
            <person name="Submissions S."/>
        </authorList>
    </citation>
    <scope>NUCLEOTIDE SEQUENCE [LARGE SCALE GENOMIC DNA]</scope>
    <source>
        <strain evidence="6">CGMCC 1.8711</strain>
    </source>
</reference>
<dbReference type="AlphaFoldDB" id="A0A1I6I0Z2"/>
<evidence type="ECO:0000256" key="2">
    <source>
        <dbReference type="ARBA" id="ARBA00023008"/>
    </source>
</evidence>
<dbReference type="Gene3D" id="2.60.40.420">
    <property type="entry name" value="Cupredoxins - blue copper proteins"/>
    <property type="match status" value="1"/>
</dbReference>
<evidence type="ECO:0000256" key="3">
    <source>
        <dbReference type="SAM" id="MobiDB-lite"/>
    </source>
</evidence>
<dbReference type="EMBL" id="FOYS01000004">
    <property type="protein sequence ID" value="SFR60120.1"/>
    <property type="molecule type" value="Genomic_DNA"/>
</dbReference>
<proteinExistence type="predicted"/>
<evidence type="ECO:0000256" key="1">
    <source>
        <dbReference type="ARBA" id="ARBA00022723"/>
    </source>
</evidence>
<keyword evidence="2" id="KW-0186">Copper</keyword>
<gene>
    <name evidence="5" type="ORF">SAMN04488124_2660</name>
</gene>
<dbReference type="STRING" id="555875.SAMN04488124_2660"/>
<dbReference type="SUPFAM" id="SSF49503">
    <property type="entry name" value="Cupredoxins"/>
    <property type="match status" value="1"/>
</dbReference>
<keyword evidence="1" id="KW-0479">Metal-binding</keyword>
<dbReference type="Proteomes" id="UP000243250">
    <property type="component" value="Unassembled WGS sequence"/>
</dbReference>
<feature type="domain" description="Blue (type 1) copper" evidence="4">
    <location>
        <begin position="190"/>
        <end position="279"/>
    </location>
</feature>
<keyword evidence="6" id="KW-1185">Reference proteome</keyword>
<protein>
    <submittedName>
        <fullName evidence="5">Copper binding protein, plastocyanin/azurin family</fullName>
    </submittedName>
</protein>
<sequence length="355" mass="36419">MGDGEGPTRGGARRAYPVARRAVLRAVGASSVVGLGVGSVAAQEGHGDHHGDESGGENGAGNGVAETPPRIDPLFGYASGGPNPCAGSHHEESDETGGGSDHPADCFASFPGSVRPTHEVEMHIGIPGLLFAVGGQGVLSDVTTQSIGEAVADGTVDRSELHRPRATVTVQTPDGPVDVTVEEIARLVAQTVGFHFEPAGLHVAPGDVVLYSAETPDHAVASYHERHGRQNRVPDGVGPFSSPLVPVGGYWLYRFDTPGVYDVYCPPHEPFGMVQRVVVSDGDVPEPSVEMTGRPPEDHNQLAAILGGLDPNVPSSAAALETAALSPAAIVERGAVPWADVVADHRSGGPGTPGS</sequence>
<evidence type="ECO:0000313" key="5">
    <source>
        <dbReference type="EMBL" id="SFR60120.1"/>
    </source>
</evidence>
<dbReference type="InterPro" id="IPR000923">
    <property type="entry name" value="BlueCu_1"/>
</dbReference>
<organism evidence="5 6">
    <name type="scientific">Halogeometricum limi</name>
    <dbReference type="NCBI Taxonomy" id="555875"/>
    <lineage>
        <taxon>Archaea</taxon>
        <taxon>Methanobacteriati</taxon>
        <taxon>Methanobacteriota</taxon>
        <taxon>Stenosarchaea group</taxon>
        <taxon>Halobacteria</taxon>
        <taxon>Halobacteriales</taxon>
        <taxon>Haloferacaceae</taxon>
        <taxon>Halogeometricum</taxon>
    </lineage>
</organism>
<accession>A0A1I6I0Z2</accession>
<evidence type="ECO:0000259" key="4">
    <source>
        <dbReference type="Pfam" id="PF00127"/>
    </source>
</evidence>
<feature type="region of interest" description="Disordered" evidence="3">
    <location>
        <begin position="42"/>
        <end position="105"/>
    </location>
</feature>
<name>A0A1I6I0Z2_9EURY</name>